<evidence type="ECO:0000313" key="3">
    <source>
        <dbReference type="Proteomes" id="UP000076744"/>
    </source>
</evidence>
<dbReference type="OrthoDB" id="4847120at2759"/>
<dbReference type="AlphaFoldDB" id="A0A167P9Q9"/>
<feature type="region of interest" description="Disordered" evidence="1">
    <location>
        <begin position="329"/>
        <end position="348"/>
    </location>
</feature>
<organism evidence="2 3">
    <name type="scientific">Cordyceps fumosorosea (strain ARSEF 2679)</name>
    <name type="common">Isaria fumosorosea</name>
    <dbReference type="NCBI Taxonomy" id="1081104"/>
    <lineage>
        <taxon>Eukaryota</taxon>
        <taxon>Fungi</taxon>
        <taxon>Dikarya</taxon>
        <taxon>Ascomycota</taxon>
        <taxon>Pezizomycotina</taxon>
        <taxon>Sordariomycetes</taxon>
        <taxon>Hypocreomycetidae</taxon>
        <taxon>Hypocreales</taxon>
        <taxon>Cordycipitaceae</taxon>
        <taxon>Cordyceps</taxon>
    </lineage>
</organism>
<dbReference type="GeneID" id="30023794"/>
<dbReference type="STRING" id="1081104.A0A167P9Q9"/>
<evidence type="ECO:0000256" key="1">
    <source>
        <dbReference type="SAM" id="MobiDB-lite"/>
    </source>
</evidence>
<dbReference type="RefSeq" id="XP_018701701.1">
    <property type="nucleotide sequence ID" value="XM_018851105.1"/>
</dbReference>
<feature type="region of interest" description="Disordered" evidence="1">
    <location>
        <begin position="382"/>
        <end position="405"/>
    </location>
</feature>
<comment type="caution">
    <text evidence="2">The sequence shown here is derived from an EMBL/GenBank/DDBJ whole genome shotgun (WGS) entry which is preliminary data.</text>
</comment>
<gene>
    <name evidence="2" type="ORF">ISF_07502</name>
</gene>
<dbReference type="EMBL" id="AZHB01000022">
    <property type="protein sequence ID" value="OAA56434.1"/>
    <property type="molecule type" value="Genomic_DNA"/>
</dbReference>
<proteinExistence type="predicted"/>
<dbReference type="Proteomes" id="UP000076744">
    <property type="component" value="Unassembled WGS sequence"/>
</dbReference>
<reference evidence="2 3" key="1">
    <citation type="journal article" date="2016" name="Genome Biol. Evol.">
        <title>Divergent and convergent evolution of fungal pathogenicity.</title>
        <authorList>
            <person name="Shang Y."/>
            <person name="Xiao G."/>
            <person name="Zheng P."/>
            <person name="Cen K."/>
            <person name="Zhan S."/>
            <person name="Wang C."/>
        </authorList>
    </citation>
    <scope>NUCLEOTIDE SEQUENCE [LARGE SCALE GENOMIC DNA]</scope>
    <source>
        <strain evidence="2 3">ARSEF 2679</strain>
    </source>
</reference>
<feature type="compositionally biased region" description="Basic and acidic residues" evidence="1">
    <location>
        <begin position="335"/>
        <end position="348"/>
    </location>
</feature>
<sequence length="428" mass="47187">MFFECNLKKERHERRGRCRGDDDDYGRRGHREQRCGKPGCREKCAYSKTDGMKVYASYCCDHACLLGAHRCRLMKERNETYCHIHATCTAAGCLAKADRLSTKTLPWFCDRHKCTYPGCASFAERGGRCATHAGGALFCSAGGCSGLCGPNSPFCELHAAERGGGPMPMPMPMQMPGHNMAQGWNGPPPPPHAGMMPAPPFFEGVPGAFPAAAQPGVHQCDMHCTEHRHSNKASQPESFCRTPGCHRLRRASGDGDWCENRELLDIITGPPPGAFCRVHGCAADTCARFREAGGGWFCAEHECRRPRCLERVAPGAGCCPRHLNDDGQEEEEEEEQRRREGGGRERYQQRRHAGQACDGLSAPRVVIVQGDAVAGLSPGCRCGGRQQGRRHRRNRSLSSGEDEDGYGYRCEGSCDRVGGRFRRVYYDD</sequence>
<evidence type="ECO:0000313" key="2">
    <source>
        <dbReference type="EMBL" id="OAA56434.1"/>
    </source>
</evidence>
<accession>A0A167P9Q9</accession>
<keyword evidence="3" id="KW-1185">Reference proteome</keyword>
<protein>
    <submittedName>
        <fullName evidence="2">Uncharacterized protein</fullName>
    </submittedName>
</protein>
<name>A0A167P9Q9_CORFA</name>